<dbReference type="AlphaFoldDB" id="A0A931IBF3"/>
<dbReference type="RefSeq" id="WP_196150586.1">
    <property type="nucleotide sequence ID" value="NZ_JADMLG010000007.1"/>
</dbReference>
<evidence type="ECO:0000313" key="1">
    <source>
        <dbReference type="EMBL" id="MBH0778269.1"/>
    </source>
</evidence>
<sequence length="124" mass="13580">MSIQDDVTLWQHLSNEAKAGRLSLDDSVANQCRAAIERQLDVYQTCLAATNQAVNVTGLGDFECGKELARLLELKAIDPAGDGDLSTALKDHIRVLELMEETIQVSVNRLQQQDSDNAQDLGQV</sequence>
<dbReference type="Proteomes" id="UP000655751">
    <property type="component" value="Unassembled WGS sequence"/>
</dbReference>
<evidence type="ECO:0000313" key="2">
    <source>
        <dbReference type="Proteomes" id="UP000655751"/>
    </source>
</evidence>
<proteinExistence type="predicted"/>
<accession>A0A931IBF3</accession>
<comment type="caution">
    <text evidence="1">The sequence shown here is derived from an EMBL/GenBank/DDBJ whole genome shotgun (WGS) entry which is preliminary data.</text>
</comment>
<protein>
    <submittedName>
        <fullName evidence="1">Uncharacterized protein</fullName>
    </submittedName>
</protein>
<reference evidence="1" key="1">
    <citation type="submission" date="2020-11" db="EMBL/GenBank/DDBJ databases">
        <title>Nocardia NEAU-351.nov., a novel actinomycete isolated from the cow dung.</title>
        <authorList>
            <person name="Zhang X."/>
        </authorList>
    </citation>
    <scope>NUCLEOTIDE SEQUENCE</scope>
    <source>
        <strain evidence="1">NEAU-351</strain>
    </source>
</reference>
<gene>
    <name evidence="1" type="ORF">IT779_18475</name>
</gene>
<organism evidence="1 2">
    <name type="scientific">Nocardia bovistercoris</name>
    <dbReference type="NCBI Taxonomy" id="2785916"/>
    <lineage>
        <taxon>Bacteria</taxon>
        <taxon>Bacillati</taxon>
        <taxon>Actinomycetota</taxon>
        <taxon>Actinomycetes</taxon>
        <taxon>Mycobacteriales</taxon>
        <taxon>Nocardiaceae</taxon>
        <taxon>Nocardia</taxon>
    </lineage>
</organism>
<dbReference type="EMBL" id="JADMLG010000007">
    <property type="protein sequence ID" value="MBH0778269.1"/>
    <property type="molecule type" value="Genomic_DNA"/>
</dbReference>
<name>A0A931IBF3_9NOCA</name>
<keyword evidence="2" id="KW-1185">Reference proteome</keyword>